<keyword evidence="1" id="KW-0472">Membrane</keyword>
<gene>
    <name evidence="2" type="ORF">GCM10022224_025800</name>
</gene>
<feature type="transmembrane region" description="Helical" evidence="1">
    <location>
        <begin position="12"/>
        <end position="30"/>
    </location>
</feature>
<evidence type="ECO:0008006" key="4">
    <source>
        <dbReference type="Google" id="ProtNLM"/>
    </source>
</evidence>
<sequence>MSTVETGGRRTWLMALAWLWVGLPFAYGVYELFLKLSQLFAG</sequence>
<dbReference type="EMBL" id="BAAAZP010000048">
    <property type="protein sequence ID" value="GAA3661195.1"/>
    <property type="molecule type" value="Genomic_DNA"/>
</dbReference>
<dbReference type="Proteomes" id="UP001500902">
    <property type="component" value="Unassembled WGS sequence"/>
</dbReference>
<evidence type="ECO:0000313" key="3">
    <source>
        <dbReference type="Proteomes" id="UP001500902"/>
    </source>
</evidence>
<proteinExistence type="predicted"/>
<organism evidence="2 3">
    <name type="scientific">Nonomuraea antimicrobica</name>
    <dbReference type="NCBI Taxonomy" id="561173"/>
    <lineage>
        <taxon>Bacteria</taxon>
        <taxon>Bacillati</taxon>
        <taxon>Actinomycetota</taxon>
        <taxon>Actinomycetes</taxon>
        <taxon>Streptosporangiales</taxon>
        <taxon>Streptosporangiaceae</taxon>
        <taxon>Nonomuraea</taxon>
    </lineage>
</organism>
<protein>
    <recommendedName>
        <fullName evidence="4">Oxalate:formate antiporter</fullName>
    </recommendedName>
</protein>
<dbReference type="RefSeq" id="WP_344876467.1">
    <property type="nucleotide sequence ID" value="NZ_BAAAZP010000048.1"/>
</dbReference>
<evidence type="ECO:0000256" key="1">
    <source>
        <dbReference type="SAM" id="Phobius"/>
    </source>
</evidence>
<name>A0ABP7BJP7_9ACTN</name>
<comment type="caution">
    <text evidence="2">The sequence shown here is derived from an EMBL/GenBank/DDBJ whole genome shotgun (WGS) entry which is preliminary data.</text>
</comment>
<keyword evidence="1" id="KW-0812">Transmembrane</keyword>
<accession>A0ABP7BJP7</accession>
<keyword evidence="3" id="KW-1185">Reference proteome</keyword>
<reference evidence="3" key="1">
    <citation type="journal article" date="2019" name="Int. J. Syst. Evol. Microbiol.">
        <title>The Global Catalogue of Microorganisms (GCM) 10K type strain sequencing project: providing services to taxonomists for standard genome sequencing and annotation.</title>
        <authorList>
            <consortium name="The Broad Institute Genomics Platform"/>
            <consortium name="The Broad Institute Genome Sequencing Center for Infectious Disease"/>
            <person name="Wu L."/>
            <person name="Ma J."/>
        </authorList>
    </citation>
    <scope>NUCLEOTIDE SEQUENCE [LARGE SCALE GENOMIC DNA]</scope>
    <source>
        <strain evidence="3">JCM 16904</strain>
    </source>
</reference>
<evidence type="ECO:0000313" key="2">
    <source>
        <dbReference type="EMBL" id="GAA3661195.1"/>
    </source>
</evidence>
<keyword evidence="1" id="KW-1133">Transmembrane helix</keyword>